<comment type="similarity">
    <text evidence="1">Belongs to the ornithine cyclodeaminase/mu-crystallin family.</text>
</comment>
<dbReference type="OrthoDB" id="9785971at2"/>
<dbReference type="GO" id="GO:0019752">
    <property type="term" value="P:carboxylic acid metabolic process"/>
    <property type="evidence" value="ECO:0007669"/>
    <property type="project" value="UniProtKB-ARBA"/>
</dbReference>
<dbReference type="GO" id="GO:0005737">
    <property type="term" value="C:cytoplasm"/>
    <property type="evidence" value="ECO:0007669"/>
    <property type="project" value="TreeGrafter"/>
</dbReference>
<dbReference type="InterPro" id="IPR003462">
    <property type="entry name" value="ODC_Mu_crystall"/>
</dbReference>
<reference evidence="2 3" key="1">
    <citation type="submission" date="2014-04" db="EMBL/GenBank/DDBJ databases">
        <title>A comprehensive comparison of genomes of Erythrobacter spp. Strains.</title>
        <authorList>
            <person name="Zheng Q."/>
        </authorList>
    </citation>
    <scope>NUCLEOTIDE SEQUENCE [LARGE SCALE GENOMIC DNA]</scope>
    <source>
        <strain evidence="2 3">DSM 8509</strain>
    </source>
</reference>
<dbReference type="FunFam" id="3.40.50.720:FF:000311">
    <property type="entry name" value="Ornithine cyclodeaminase"/>
    <property type="match status" value="1"/>
</dbReference>
<dbReference type="AlphaFoldDB" id="A0A074MU24"/>
<dbReference type="Gene3D" id="3.40.50.720">
    <property type="entry name" value="NAD(P)-binding Rossmann-like Domain"/>
    <property type="match status" value="1"/>
</dbReference>
<evidence type="ECO:0000256" key="1">
    <source>
        <dbReference type="ARBA" id="ARBA00008903"/>
    </source>
</evidence>
<proteinExistence type="inferred from homology"/>
<dbReference type="RefSeq" id="WP_034900734.1">
    <property type="nucleotide sequence ID" value="NZ_CP017057.1"/>
</dbReference>
<dbReference type="PIRSF" id="PIRSF001439">
    <property type="entry name" value="CryM"/>
    <property type="match status" value="1"/>
</dbReference>
<keyword evidence="3" id="KW-1185">Reference proteome</keyword>
<dbReference type="InterPro" id="IPR023401">
    <property type="entry name" value="ODC_N"/>
</dbReference>
<dbReference type="PANTHER" id="PTHR13812">
    <property type="entry name" value="KETIMINE REDUCTASE MU-CRYSTALLIN"/>
    <property type="match status" value="1"/>
</dbReference>
<evidence type="ECO:0000313" key="3">
    <source>
        <dbReference type="Proteomes" id="UP000027866"/>
    </source>
</evidence>
<dbReference type="KEGG" id="elq:Ga0102493_113009"/>
<protein>
    <recommendedName>
        <fullName evidence="4">Ornithine cyclodeaminase</fullName>
    </recommendedName>
</protein>
<dbReference type="SUPFAM" id="SSF51735">
    <property type="entry name" value="NAD(P)-binding Rossmann-fold domains"/>
    <property type="match status" value="1"/>
</dbReference>
<dbReference type="InterPro" id="IPR036291">
    <property type="entry name" value="NAD(P)-bd_dom_sf"/>
</dbReference>
<sequence>MRIIPQSEVERLLPVGPCVEVMREAMIRVSRRDVSLPIRQFMPVPGVAGKLALMPGSLGTAGEAEDASFGIKLVCKYERPHGDPLGTHVGMVMLFDSAKGVPLAMVEGSSLTAIRTSAASALATDLLARKEAKVLAIIGNGEQAMRHIAAMQAVRAIESVRVWGRDAGRAAAFAKEAGQRFALPVETAPSVAQAVAGADIVCTTTSAKEPVLAGTDLEPGQHINLVGSAIPTTAEIDTDAVKRTRFYVDYRDAAMAAAGELLGAIRAGAVSEAHILAEIGEVAEDPALGRTSPADITCYKSLGVAAQDLAAAHEVWRMAEAEGAGTIVDLLA</sequence>
<dbReference type="Pfam" id="PF02423">
    <property type="entry name" value="OCD_Mu_crystall"/>
    <property type="match status" value="1"/>
</dbReference>
<organism evidence="2 3">
    <name type="scientific">Erythrobacter litoralis</name>
    <dbReference type="NCBI Taxonomy" id="39960"/>
    <lineage>
        <taxon>Bacteria</taxon>
        <taxon>Pseudomonadati</taxon>
        <taxon>Pseudomonadota</taxon>
        <taxon>Alphaproteobacteria</taxon>
        <taxon>Sphingomonadales</taxon>
        <taxon>Erythrobacteraceae</taxon>
        <taxon>Erythrobacter/Porphyrobacter group</taxon>
        <taxon>Erythrobacter</taxon>
    </lineage>
</organism>
<evidence type="ECO:0000313" key="2">
    <source>
        <dbReference type="EMBL" id="KEO98521.1"/>
    </source>
</evidence>
<dbReference type="PATRIC" id="fig|39960.10.peg.2101"/>
<dbReference type="Gene3D" id="3.30.1780.10">
    <property type="entry name" value="ornithine cyclodeaminase, domain 1"/>
    <property type="match status" value="1"/>
</dbReference>
<name>A0A074MU24_9SPHN</name>
<dbReference type="Proteomes" id="UP000027866">
    <property type="component" value="Unassembled WGS sequence"/>
</dbReference>
<evidence type="ECO:0008006" key="4">
    <source>
        <dbReference type="Google" id="ProtNLM"/>
    </source>
</evidence>
<gene>
    <name evidence="2" type="ORF">EH32_05250</name>
</gene>
<dbReference type="EMBL" id="JMIX01000003">
    <property type="protein sequence ID" value="KEO98521.1"/>
    <property type="molecule type" value="Genomic_DNA"/>
</dbReference>
<dbReference type="PANTHER" id="PTHR13812:SF19">
    <property type="entry name" value="KETIMINE REDUCTASE MU-CRYSTALLIN"/>
    <property type="match status" value="1"/>
</dbReference>
<accession>A0A074MU24</accession>
<dbReference type="GO" id="GO:0016491">
    <property type="term" value="F:oxidoreductase activity"/>
    <property type="evidence" value="ECO:0007669"/>
    <property type="project" value="UniProtKB-ARBA"/>
</dbReference>
<comment type="caution">
    <text evidence="2">The sequence shown here is derived from an EMBL/GenBank/DDBJ whole genome shotgun (WGS) entry which is preliminary data.</text>
</comment>